<dbReference type="Proteomes" id="UP001492380">
    <property type="component" value="Unassembled WGS sequence"/>
</dbReference>
<comment type="caution">
    <text evidence="3">The sequence shown here is derived from an EMBL/GenBank/DDBJ whole genome shotgun (WGS) entry which is preliminary data.</text>
</comment>
<proteinExistence type="predicted"/>
<feature type="signal peptide" evidence="2">
    <location>
        <begin position="1"/>
        <end position="19"/>
    </location>
</feature>
<reference evidence="3 4" key="1">
    <citation type="submission" date="2024-04" db="EMBL/GenBank/DDBJ databases">
        <title>Phyllosticta paracitricarpa is synonymous to the EU quarantine fungus P. citricarpa based on phylogenomic analyses.</title>
        <authorList>
            <consortium name="Lawrence Berkeley National Laboratory"/>
            <person name="Van Ingen-Buijs V.A."/>
            <person name="Van Westerhoven A.C."/>
            <person name="Haridas S."/>
            <person name="Skiadas P."/>
            <person name="Martin F."/>
            <person name="Groenewald J.Z."/>
            <person name="Crous P.W."/>
            <person name="Seidl M.F."/>
        </authorList>
    </citation>
    <scope>NUCLEOTIDE SEQUENCE [LARGE SCALE GENOMIC DNA]</scope>
    <source>
        <strain evidence="3 4">CBS 123374</strain>
    </source>
</reference>
<evidence type="ECO:0000256" key="2">
    <source>
        <dbReference type="SAM" id="SignalP"/>
    </source>
</evidence>
<organism evidence="3 4">
    <name type="scientific">Phyllosticta capitalensis</name>
    <dbReference type="NCBI Taxonomy" id="121624"/>
    <lineage>
        <taxon>Eukaryota</taxon>
        <taxon>Fungi</taxon>
        <taxon>Dikarya</taxon>
        <taxon>Ascomycota</taxon>
        <taxon>Pezizomycotina</taxon>
        <taxon>Dothideomycetes</taxon>
        <taxon>Dothideomycetes incertae sedis</taxon>
        <taxon>Botryosphaeriales</taxon>
        <taxon>Phyllostictaceae</taxon>
        <taxon>Phyllosticta</taxon>
    </lineage>
</organism>
<sequence>MRIHTSLFVLFWTAQTVFAAITADSIKTSVDSFSLQFPFNPIKDLYWTGMKTHRRVCFAASPSGDAGYVAYLDASGKGVHVQQVNLQTFEAVGDAFTIPDGREAGGIVAQEQGVAILTNEPLPEGTQDAPPPNDAGQPTPVPVLYRIIDGEVKWKVFLAGPGLHPVPGLGAAVDMNGDLTYSPVKKLYGAYFVISYYTGEGAKGHFSDSIQYVDEDGQIQDIKGATSAGGCSHNTGIAFEEADDAPFCSACAEDQTGTVWLNTKNQGEGPPAVPLSVEPFINGMSGEPFNGMGGSWSVLTRLGKSQSYAITWLTRNTELKASPKGTGTETNTNTNTNTGTVPQDGTVDQTTQDQKTDTTQQMDIVGAKNVITQPPADHFNTHIQAFDEKTLLSTYEEITSPQCVKAAGCLGTWAGTYFAQVDGTTAQVDGEAFKSTEVFVGGDLVLLPNGICFPYVNMKW</sequence>
<keyword evidence="4" id="KW-1185">Reference proteome</keyword>
<feature type="region of interest" description="Disordered" evidence="1">
    <location>
        <begin position="320"/>
        <end position="353"/>
    </location>
</feature>
<keyword evidence="2" id="KW-0732">Signal</keyword>
<feature type="non-terminal residue" evidence="3">
    <location>
        <position position="460"/>
    </location>
</feature>
<evidence type="ECO:0000313" key="3">
    <source>
        <dbReference type="EMBL" id="KAK8240762.1"/>
    </source>
</evidence>
<feature type="compositionally biased region" description="Low complexity" evidence="1">
    <location>
        <begin position="325"/>
        <end position="353"/>
    </location>
</feature>
<evidence type="ECO:0000313" key="4">
    <source>
        <dbReference type="Proteomes" id="UP001492380"/>
    </source>
</evidence>
<dbReference type="EMBL" id="JBBWRZ010000003">
    <property type="protein sequence ID" value="KAK8240762.1"/>
    <property type="molecule type" value="Genomic_DNA"/>
</dbReference>
<feature type="chain" id="PRO_5046262602" evidence="2">
    <location>
        <begin position="20"/>
        <end position="460"/>
    </location>
</feature>
<gene>
    <name evidence="3" type="ORF">HDK90DRAFT_549172</name>
</gene>
<protein>
    <submittedName>
        <fullName evidence="3">Uncharacterized protein</fullName>
    </submittedName>
</protein>
<evidence type="ECO:0000256" key="1">
    <source>
        <dbReference type="SAM" id="MobiDB-lite"/>
    </source>
</evidence>
<accession>A0ABR1YX34</accession>
<name>A0ABR1YX34_9PEZI</name>